<keyword evidence="3" id="KW-1003">Cell membrane</keyword>
<dbReference type="RefSeq" id="WP_015708037.1">
    <property type="nucleotide sequence ID" value="NC_015578.1"/>
</dbReference>
<keyword evidence="2 7" id="KW-0813">Transport</keyword>
<dbReference type="eggNOG" id="COG0600">
    <property type="taxonomic scope" value="Bacteria"/>
</dbReference>
<dbReference type="KEGG" id="tpi:TREPR_2137"/>
<dbReference type="InterPro" id="IPR000515">
    <property type="entry name" value="MetI-like"/>
</dbReference>
<feature type="domain" description="ABC transmembrane type-1" evidence="8">
    <location>
        <begin position="58"/>
        <end position="242"/>
    </location>
</feature>
<reference evidence="9 10" key="2">
    <citation type="journal article" date="2011" name="ISME J.">
        <title>RNA-seq reveals cooperative metabolic interactions between two termite-gut spirochete species in co-culture.</title>
        <authorList>
            <person name="Rosenthal A.Z."/>
            <person name="Matson E.G."/>
            <person name="Eldar A."/>
            <person name="Leadbetter J.R."/>
        </authorList>
    </citation>
    <scope>NUCLEOTIDE SEQUENCE [LARGE SCALE GENOMIC DNA]</scope>
    <source>
        <strain evidence="10">ATCC BAA-887 / DSM 12427 / ZAS-2</strain>
    </source>
</reference>
<dbReference type="Gene3D" id="1.10.3720.10">
    <property type="entry name" value="MetI-like"/>
    <property type="match status" value="1"/>
</dbReference>
<gene>
    <name evidence="9" type="ordered locus">TREPR_2137</name>
</gene>
<feature type="transmembrane region" description="Helical" evidence="7">
    <location>
        <begin position="184"/>
        <end position="201"/>
    </location>
</feature>
<feature type="transmembrane region" description="Helical" evidence="7">
    <location>
        <begin position="12"/>
        <end position="29"/>
    </location>
</feature>
<protein>
    <submittedName>
        <fullName evidence="9">Taurine ABC transporter, permease protein</fullName>
    </submittedName>
</protein>
<dbReference type="PANTHER" id="PTHR30151">
    <property type="entry name" value="ALKANE SULFONATE ABC TRANSPORTER-RELATED, MEMBRANE SUBUNIT"/>
    <property type="match status" value="1"/>
</dbReference>
<name>F5YJ57_TREPZ</name>
<feature type="transmembrane region" description="Helical" evidence="7">
    <location>
        <begin position="66"/>
        <end position="87"/>
    </location>
</feature>
<evidence type="ECO:0000256" key="7">
    <source>
        <dbReference type="RuleBase" id="RU363032"/>
    </source>
</evidence>
<evidence type="ECO:0000256" key="4">
    <source>
        <dbReference type="ARBA" id="ARBA00022692"/>
    </source>
</evidence>
<evidence type="ECO:0000313" key="10">
    <source>
        <dbReference type="Proteomes" id="UP000009223"/>
    </source>
</evidence>
<dbReference type="GO" id="GO:0055085">
    <property type="term" value="P:transmembrane transport"/>
    <property type="evidence" value="ECO:0007669"/>
    <property type="project" value="InterPro"/>
</dbReference>
<dbReference type="Proteomes" id="UP000009223">
    <property type="component" value="Chromosome"/>
</dbReference>
<dbReference type="OrthoDB" id="9804353at2"/>
<keyword evidence="6 7" id="KW-0472">Membrane</keyword>
<evidence type="ECO:0000313" key="9">
    <source>
        <dbReference type="EMBL" id="AEF85461.1"/>
    </source>
</evidence>
<keyword evidence="10" id="KW-1185">Reference proteome</keyword>
<evidence type="ECO:0000256" key="5">
    <source>
        <dbReference type="ARBA" id="ARBA00022989"/>
    </source>
</evidence>
<dbReference type="SUPFAM" id="SSF161098">
    <property type="entry name" value="MetI-like"/>
    <property type="match status" value="1"/>
</dbReference>
<dbReference type="PANTHER" id="PTHR30151:SF0">
    <property type="entry name" value="ABC TRANSPORTER PERMEASE PROTEIN MJ0413-RELATED"/>
    <property type="match status" value="1"/>
</dbReference>
<evidence type="ECO:0000259" key="8">
    <source>
        <dbReference type="PROSITE" id="PS50928"/>
    </source>
</evidence>
<evidence type="ECO:0000256" key="1">
    <source>
        <dbReference type="ARBA" id="ARBA00004651"/>
    </source>
</evidence>
<dbReference type="HOGENOM" id="CLU_046113_1_3_12"/>
<sequence>MKKIIDFLTIKGFVTWALLLAIWQLGAILNPPEFLPGPIQTIIGGAEIVRNGMLAQYVGISFMRIFTGWSLGILAAVPIGLLIGQFATIRRIFEPFINFFRFVPAIGFLTLFLMWFGVGEESKVAIIIYATSFPIIINTIAGVIGINNTTIQVALSQGASPAQIFFTVTIPASIPYIFTGVRLGLSGAIISIVAAEMLAAQKGIGYMIYTSRLYFRTDWIFVGILTLGLTGYISDRLLRLFGRTVLKRFGVTDRK</sequence>
<evidence type="ECO:0000256" key="2">
    <source>
        <dbReference type="ARBA" id="ARBA00022448"/>
    </source>
</evidence>
<dbReference type="AlphaFoldDB" id="F5YJ57"/>
<feature type="transmembrane region" description="Helical" evidence="7">
    <location>
        <begin position="124"/>
        <end position="146"/>
    </location>
</feature>
<feature type="transmembrane region" description="Helical" evidence="7">
    <location>
        <begin position="99"/>
        <end position="118"/>
    </location>
</feature>
<dbReference type="EMBL" id="CP001843">
    <property type="protein sequence ID" value="AEF85461.1"/>
    <property type="molecule type" value="Genomic_DNA"/>
</dbReference>
<keyword evidence="5 7" id="KW-1133">Transmembrane helix</keyword>
<keyword evidence="4 7" id="KW-0812">Transmembrane</keyword>
<comment type="similarity">
    <text evidence="7">Belongs to the binding-protein-dependent transport system permease family.</text>
</comment>
<dbReference type="Pfam" id="PF00528">
    <property type="entry name" value="BPD_transp_1"/>
    <property type="match status" value="1"/>
</dbReference>
<organism evidence="9 10">
    <name type="scientific">Treponema primitia (strain ATCC BAA-887 / DSM 12427 / ZAS-2)</name>
    <dbReference type="NCBI Taxonomy" id="545694"/>
    <lineage>
        <taxon>Bacteria</taxon>
        <taxon>Pseudomonadati</taxon>
        <taxon>Spirochaetota</taxon>
        <taxon>Spirochaetia</taxon>
        <taxon>Spirochaetales</taxon>
        <taxon>Treponemataceae</taxon>
        <taxon>Treponema</taxon>
    </lineage>
</organism>
<dbReference type="InterPro" id="IPR035906">
    <property type="entry name" value="MetI-like_sf"/>
</dbReference>
<dbReference type="CDD" id="cd06261">
    <property type="entry name" value="TM_PBP2"/>
    <property type="match status" value="1"/>
</dbReference>
<accession>F5YJ57</accession>
<proteinExistence type="inferred from homology"/>
<feature type="transmembrane region" description="Helical" evidence="7">
    <location>
        <begin position="213"/>
        <end position="233"/>
    </location>
</feature>
<dbReference type="GO" id="GO:0005886">
    <property type="term" value="C:plasma membrane"/>
    <property type="evidence" value="ECO:0007669"/>
    <property type="project" value="UniProtKB-SubCell"/>
</dbReference>
<dbReference type="STRING" id="545694.TREPR_2137"/>
<dbReference type="PROSITE" id="PS50928">
    <property type="entry name" value="ABC_TM1"/>
    <property type="match status" value="1"/>
</dbReference>
<evidence type="ECO:0000256" key="6">
    <source>
        <dbReference type="ARBA" id="ARBA00023136"/>
    </source>
</evidence>
<evidence type="ECO:0000256" key="3">
    <source>
        <dbReference type="ARBA" id="ARBA00022475"/>
    </source>
</evidence>
<comment type="subcellular location">
    <subcellularLocation>
        <location evidence="1 7">Cell membrane</location>
        <topology evidence="1 7">Multi-pass membrane protein</topology>
    </subcellularLocation>
</comment>
<reference evidence="10" key="1">
    <citation type="submission" date="2009-12" db="EMBL/GenBank/DDBJ databases">
        <title>Complete sequence of Treponema primitia strain ZAS-2.</title>
        <authorList>
            <person name="Tetu S.G."/>
            <person name="Matson E."/>
            <person name="Ren Q."/>
            <person name="Seshadri R."/>
            <person name="Elbourne L."/>
            <person name="Hassan K.A."/>
            <person name="Durkin A."/>
            <person name="Radune D."/>
            <person name="Mohamoud Y."/>
            <person name="Shay R."/>
            <person name="Jin S."/>
            <person name="Zhang X."/>
            <person name="Lucey K."/>
            <person name="Ballor N.R."/>
            <person name="Ottesen E."/>
            <person name="Rosenthal R."/>
            <person name="Allen A."/>
            <person name="Leadbetter J.R."/>
            <person name="Paulsen I.T."/>
        </authorList>
    </citation>
    <scope>NUCLEOTIDE SEQUENCE [LARGE SCALE GENOMIC DNA]</scope>
    <source>
        <strain evidence="10">ATCC BAA-887 / DSM 12427 / ZAS-2</strain>
    </source>
</reference>